<proteinExistence type="predicted"/>
<gene>
    <name evidence="2" type="ORF">E2C01_012962</name>
</gene>
<reference evidence="2 3" key="1">
    <citation type="submission" date="2019-05" db="EMBL/GenBank/DDBJ databases">
        <title>Another draft genome of Portunus trituberculatus and its Hox gene families provides insights of decapod evolution.</title>
        <authorList>
            <person name="Jeong J.-H."/>
            <person name="Song I."/>
            <person name="Kim S."/>
            <person name="Choi T."/>
            <person name="Kim D."/>
            <person name="Ryu S."/>
            <person name="Kim W."/>
        </authorList>
    </citation>
    <scope>NUCLEOTIDE SEQUENCE [LARGE SCALE GENOMIC DNA]</scope>
    <source>
        <tissue evidence="2">Muscle</tissue>
    </source>
</reference>
<dbReference type="Proteomes" id="UP000324222">
    <property type="component" value="Unassembled WGS sequence"/>
</dbReference>
<protein>
    <submittedName>
        <fullName evidence="2">Uncharacterized protein</fullName>
    </submittedName>
</protein>
<evidence type="ECO:0000313" key="2">
    <source>
        <dbReference type="EMBL" id="MPC20032.1"/>
    </source>
</evidence>
<dbReference type="EMBL" id="VSRR010000827">
    <property type="protein sequence ID" value="MPC20032.1"/>
    <property type="molecule type" value="Genomic_DNA"/>
</dbReference>
<evidence type="ECO:0000313" key="3">
    <source>
        <dbReference type="Proteomes" id="UP000324222"/>
    </source>
</evidence>
<organism evidence="2 3">
    <name type="scientific">Portunus trituberculatus</name>
    <name type="common">Swimming crab</name>
    <name type="synonym">Neptunus trituberculatus</name>
    <dbReference type="NCBI Taxonomy" id="210409"/>
    <lineage>
        <taxon>Eukaryota</taxon>
        <taxon>Metazoa</taxon>
        <taxon>Ecdysozoa</taxon>
        <taxon>Arthropoda</taxon>
        <taxon>Crustacea</taxon>
        <taxon>Multicrustacea</taxon>
        <taxon>Malacostraca</taxon>
        <taxon>Eumalacostraca</taxon>
        <taxon>Eucarida</taxon>
        <taxon>Decapoda</taxon>
        <taxon>Pleocyemata</taxon>
        <taxon>Brachyura</taxon>
        <taxon>Eubrachyura</taxon>
        <taxon>Portunoidea</taxon>
        <taxon>Portunidae</taxon>
        <taxon>Portuninae</taxon>
        <taxon>Portunus</taxon>
    </lineage>
</organism>
<name>A0A5B7DEZ8_PORTR</name>
<sequence>MLIKDDHCSGMALHFIPKHRDERIPSPPDQASSPSSVLTFQTSKKRIPTTPKRLPSAGSETMATPARLVSLASLPVAMETVPKVFRRLMRC</sequence>
<comment type="caution">
    <text evidence="2">The sequence shown here is derived from an EMBL/GenBank/DDBJ whole genome shotgun (WGS) entry which is preliminary data.</text>
</comment>
<dbReference type="AlphaFoldDB" id="A0A5B7DEZ8"/>
<feature type="region of interest" description="Disordered" evidence="1">
    <location>
        <begin position="18"/>
        <end position="61"/>
    </location>
</feature>
<evidence type="ECO:0000256" key="1">
    <source>
        <dbReference type="SAM" id="MobiDB-lite"/>
    </source>
</evidence>
<accession>A0A5B7DEZ8</accession>
<keyword evidence="3" id="KW-1185">Reference proteome</keyword>